<dbReference type="PRINTS" id="PR00753">
    <property type="entry name" value="ACCSYNTHASE"/>
</dbReference>
<dbReference type="InterPro" id="IPR050596">
    <property type="entry name" value="AspAT/PAT-like"/>
</dbReference>
<comment type="similarity">
    <text evidence="2">Belongs to the class-I pyridoxal-phosphate-dependent aminotransferase family.</text>
</comment>
<reference evidence="9 10" key="1">
    <citation type="submission" date="2020-01" db="EMBL/GenBank/DDBJ databases">
        <authorList>
            <person name="Peng S.Y."/>
            <person name="Li J."/>
            <person name="Wang M."/>
            <person name="Wang L."/>
            <person name="Wang C.Q."/>
            <person name="Wang J.R."/>
        </authorList>
    </citation>
    <scope>NUCLEOTIDE SEQUENCE [LARGE SCALE GENOMIC DNA]</scope>
    <source>
        <strain evidence="9 10">XCT-34</strain>
    </source>
</reference>
<dbReference type="EC" id="2.6.1.1" evidence="3"/>
<evidence type="ECO:0000256" key="1">
    <source>
        <dbReference type="ARBA" id="ARBA00001933"/>
    </source>
</evidence>
<dbReference type="GO" id="GO:0008483">
    <property type="term" value="F:transaminase activity"/>
    <property type="evidence" value="ECO:0007669"/>
    <property type="project" value="UniProtKB-KW"/>
</dbReference>
<dbReference type="InterPro" id="IPR015421">
    <property type="entry name" value="PyrdxlP-dep_Trfase_major"/>
</dbReference>
<comment type="caution">
    <text evidence="9">The sequence shown here is derived from an EMBL/GenBank/DDBJ whole genome shotgun (WGS) entry which is preliminary data.</text>
</comment>
<dbReference type="SUPFAM" id="SSF53383">
    <property type="entry name" value="PLP-dependent transferases"/>
    <property type="match status" value="1"/>
</dbReference>
<protein>
    <recommendedName>
        <fullName evidence="3">aspartate transaminase</fullName>
        <ecNumber evidence="3">2.6.1.1</ecNumber>
    </recommendedName>
</protein>
<dbReference type="Pfam" id="PF00155">
    <property type="entry name" value="Aminotran_1_2"/>
    <property type="match status" value="1"/>
</dbReference>
<feature type="domain" description="Aminotransferase class I/classII large" evidence="8">
    <location>
        <begin position="18"/>
        <end position="363"/>
    </location>
</feature>
<dbReference type="Proteomes" id="UP000541347">
    <property type="component" value="Unassembled WGS sequence"/>
</dbReference>
<evidence type="ECO:0000256" key="5">
    <source>
        <dbReference type="ARBA" id="ARBA00022679"/>
    </source>
</evidence>
<accession>A0ABW9ZCH3</accession>
<dbReference type="PANTHER" id="PTHR46383">
    <property type="entry name" value="ASPARTATE AMINOTRANSFERASE"/>
    <property type="match status" value="1"/>
</dbReference>
<proteinExistence type="inferred from homology"/>
<comment type="cofactor">
    <cofactor evidence="1">
        <name>pyridoxal 5'-phosphate</name>
        <dbReference type="ChEBI" id="CHEBI:597326"/>
    </cofactor>
</comment>
<keyword evidence="4 9" id="KW-0032">Aminotransferase</keyword>
<evidence type="ECO:0000256" key="4">
    <source>
        <dbReference type="ARBA" id="ARBA00022576"/>
    </source>
</evidence>
<evidence type="ECO:0000256" key="2">
    <source>
        <dbReference type="ARBA" id="ARBA00007441"/>
    </source>
</evidence>
<keyword evidence="6" id="KW-0663">Pyridoxal phosphate</keyword>
<keyword evidence="10" id="KW-1185">Reference proteome</keyword>
<dbReference type="CDD" id="cd00609">
    <property type="entry name" value="AAT_like"/>
    <property type="match status" value="1"/>
</dbReference>
<dbReference type="EMBL" id="JAABLP010000001">
    <property type="protein sequence ID" value="NBN62358.1"/>
    <property type="molecule type" value="Genomic_DNA"/>
</dbReference>
<evidence type="ECO:0000256" key="3">
    <source>
        <dbReference type="ARBA" id="ARBA00012753"/>
    </source>
</evidence>
<evidence type="ECO:0000313" key="9">
    <source>
        <dbReference type="EMBL" id="NBN62358.1"/>
    </source>
</evidence>
<name>A0ABW9ZCH3_9HYPH</name>
<dbReference type="InterPro" id="IPR004839">
    <property type="entry name" value="Aminotransferase_I/II_large"/>
</dbReference>
<dbReference type="PANTHER" id="PTHR46383:SF2">
    <property type="entry name" value="AMINOTRANSFERASE"/>
    <property type="match status" value="1"/>
</dbReference>
<evidence type="ECO:0000256" key="7">
    <source>
        <dbReference type="ARBA" id="ARBA00049185"/>
    </source>
</evidence>
<dbReference type="InterPro" id="IPR015424">
    <property type="entry name" value="PyrdxlP-dep_Trfase"/>
</dbReference>
<evidence type="ECO:0000313" key="10">
    <source>
        <dbReference type="Proteomes" id="UP000541347"/>
    </source>
</evidence>
<organism evidence="9 10">
    <name type="scientific">Pannonibacter tanglangensis</name>
    <dbReference type="NCBI Taxonomy" id="2750084"/>
    <lineage>
        <taxon>Bacteria</taxon>
        <taxon>Pseudomonadati</taxon>
        <taxon>Pseudomonadota</taxon>
        <taxon>Alphaproteobacteria</taxon>
        <taxon>Hyphomicrobiales</taxon>
        <taxon>Stappiaceae</taxon>
        <taxon>Pannonibacter</taxon>
    </lineage>
</organism>
<evidence type="ECO:0000256" key="6">
    <source>
        <dbReference type="ARBA" id="ARBA00022898"/>
    </source>
</evidence>
<dbReference type="RefSeq" id="WP_161674620.1">
    <property type="nucleotide sequence ID" value="NZ_JAABLP010000001.1"/>
</dbReference>
<evidence type="ECO:0000259" key="8">
    <source>
        <dbReference type="Pfam" id="PF00155"/>
    </source>
</evidence>
<keyword evidence="5" id="KW-0808">Transferase</keyword>
<sequence>MDILAAARRLEAEGRSIIHMEVGQPGAPAPRPVLEAARAALAGGRLGYTEAAGILPLRRRIARHYHDTYGVDVPENRVMVTTGSSAGFNLAFLAAFDPGDRIVLTAPGYPAYRNIIRALGLVPVEIEVGPETRWSLTPELIEAAAANGPVKGVLVASPANPTGTMMTPEALAELVRYCDEAGIWFLSDEIYHGLVYEGVQATALSTSQNALIINSFSKYYCMTGWRIGWMVLPEALMRPAERIAQSLYISPPELSQIAAAAAFDARVELEAVKAGYAANRALLLERLPAIGFDRLLPVDGAFYIYADVSGICEDSLAFTRAMLTEAGVAATPGADFDPYNGARFLRFSFAGSHSDMAEALDRLTAWRQERG</sequence>
<gene>
    <name evidence="9" type="ORF">GWI71_01555</name>
</gene>
<dbReference type="Gene3D" id="3.40.640.10">
    <property type="entry name" value="Type I PLP-dependent aspartate aminotransferase-like (Major domain)"/>
    <property type="match status" value="1"/>
</dbReference>
<comment type="catalytic activity">
    <reaction evidence="7">
        <text>L-aspartate + 2-oxoglutarate = oxaloacetate + L-glutamate</text>
        <dbReference type="Rhea" id="RHEA:21824"/>
        <dbReference type="ChEBI" id="CHEBI:16452"/>
        <dbReference type="ChEBI" id="CHEBI:16810"/>
        <dbReference type="ChEBI" id="CHEBI:29985"/>
        <dbReference type="ChEBI" id="CHEBI:29991"/>
        <dbReference type="EC" id="2.6.1.1"/>
    </reaction>
</comment>